<gene>
    <name evidence="1" type="primary">nfrA_3</name>
    <name evidence="1" type="ORF">NCTC9962_02835</name>
</gene>
<keyword evidence="1" id="KW-0675">Receptor</keyword>
<evidence type="ECO:0000313" key="2">
    <source>
        <dbReference type="Proteomes" id="UP000254052"/>
    </source>
</evidence>
<accession>A0A377AZU1</accession>
<protein>
    <submittedName>
        <fullName evidence="1">Bacteriophage N4 receptor, outer membrane subunit</fullName>
    </submittedName>
</protein>
<dbReference type="AlphaFoldDB" id="A0A377AZU1"/>
<dbReference type="Proteomes" id="UP000254052">
    <property type="component" value="Unassembled WGS sequence"/>
</dbReference>
<proteinExistence type="predicted"/>
<dbReference type="EMBL" id="UGED01000007">
    <property type="protein sequence ID" value="STL42493.1"/>
    <property type="molecule type" value="Genomic_DNA"/>
</dbReference>
<reference evidence="1 2" key="1">
    <citation type="submission" date="2018-06" db="EMBL/GenBank/DDBJ databases">
        <authorList>
            <consortium name="Pathogen Informatics"/>
            <person name="Doyle S."/>
        </authorList>
    </citation>
    <scope>NUCLEOTIDE SEQUENCE [LARGE SCALE GENOMIC DNA]</scope>
    <source>
        <strain evidence="1 2">NCTC9962</strain>
    </source>
</reference>
<evidence type="ECO:0000313" key="1">
    <source>
        <dbReference type="EMBL" id="STL42493.1"/>
    </source>
</evidence>
<sequence length="40" mass="4399">MLEQAHKGLPDDPALIRQLAYVNQRLDDMPATPALRPAGD</sequence>
<organism evidence="1 2">
    <name type="scientific">Escherichia coli</name>
    <dbReference type="NCBI Taxonomy" id="562"/>
    <lineage>
        <taxon>Bacteria</taxon>
        <taxon>Pseudomonadati</taxon>
        <taxon>Pseudomonadota</taxon>
        <taxon>Gammaproteobacteria</taxon>
        <taxon>Enterobacterales</taxon>
        <taxon>Enterobacteriaceae</taxon>
        <taxon>Escherichia</taxon>
    </lineage>
</organism>
<name>A0A377AZU1_ECOLX</name>